<organism evidence="2 3">
    <name type="scientific">Sporolactobacillus laevolacticus DSM 442</name>
    <dbReference type="NCBI Taxonomy" id="1395513"/>
    <lineage>
        <taxon>Bacteria</taxon>
        <taxon>Bacillati</taxon>
        <taxon>Bacillota</taxon>
        <taxon>Bacilli</taxon>
        <taxon>Bacillales</taxon>
        <taxon>Sporolactobacillaceae</taxon>
        <taxon>Sporolactobacillus</taxon>
    </lineage>
</organism>
<comment type="caution">
    <text evidence="2">The sequence shown here is derived from an EMBL/GenBank/DDBJ whole genome shotgun (WGS) entry which is preliminary data.</text>
</comment>
<accession>V6J1E2</accession>
<dbReference type="EMBL" id="AWTC01000001">
    <property type="protein sequence ID" value="EST13635.1"/>
    <property type="molecule type" value="Genomic_DNA"/>
</dbReference>
<keyword evidence="3" id="KW-1185">Reference proteome</keyword>
<gene>
    <name evidence="2" type="ORF">P343_00020</name>
</gene>
<name>V6J1E2_9BACL</name>
<dbReference type="Proteomes" id="UP000018296">
    <property type="component" value="Unassembled WGS sequence"/>
</dbReference>
<evidence type="ECO:0000313" key="2">
    <source>
        <dbReference type="EMBL" id="EST13635.1"/>
    </source>
</evidence>
<reference evidence="2 3" key="1">
    <citation type="journal article" date="2013" name="Genome Announc.">
        <title>Genome Sequence of Sporolactobacillus laevolacticus DSM442, an Efficient Polymer-Grade D-Lactate Producer from Agricultural Waste Cottonseed as a Nitrogen Source.</title>
        <authorList>
            <person name="Wang H."/>
            <person name="Wang L."/>
            <person name="Ju J."/>
            <person name="Yu B."/>
            <person name="Ma Y."/>
        </authorList>
    </citation>
    <scope>NUCLEOTIDE SEQUENCE [LARGE SCALE GENOMIC DNA]</scope>
    <source>
        <strain evidence="2 3">DSM 442</strain>
    </source>
</reference>
<feature type="region of interest" description="Disordered" evidence="1">
    <location>
        <begin position="1"/>
        <end position="29"/>
    </location>
</feature>
<evidence type="ECO:0000313" key="3">
    <source>
        <dbReference type="Proteomes" id="UP000018296"/>
    </source>
</evidence>
<dbReference type="AlphaFoldDB" id="V6J1E2"/>
<protein>
    <submittedName>
        <fullName evidence="2">Uncharacterized protein</fullName>
    </submittedName>
</protein>
<sequence>MLPATEVSSKHKFGELKPHKSDSQGLGLHGFSECNDFMHSVTTAQSKPVPTE</sequence>
<proteinExistence type="predicted"/>
<evidence type="ECO:0000256" key="1">
    <source>
        <dbReference type="SAM" id="MobiDB-lite"/>
    </source>
</evidence>
<feature type="compositionally biased region" description="Basic and acidic residues" evidence="1">
    <location>
        <begin position="8"/>
        <end position="22"/>
    </location>
</feature>